<name>A0A195CRU3_9HYME</name>
<reference evidence="2 3" key="1">
    <citation type="submission" date="2016-03" db="EMBL/GenBank/DDBJ databases">
        <title>Cyphomyrmex costatus WGS genome.</title>
        <authorList>
            <person name="Nygaard S."/>
            <person name="Hu H."/>
            <person name="Boomsma J."/>
            <person name="Zhang G."/>
        </authorList>
    </citation>
    <scope>NUCLEOTIDE SEQUENCE [LARGE SCALE GENOMIC DNA]</scope>
    <source>
        <strain evidence="2">MS0001</strain>
        <tissue evidence="2">Whole body</tissue>
    </source>
</reference>
<feature type="compositionally biased region" description="Basic and acidic residues" evidence="1">
    <location>
        <begin position="58"/>
        <end position="71"/>
    </location>
</feature>
<dbReference type="Proteomes" id="UP000078542">
    <property type="component" value="Unassembled WGS sequence"/>
</dbReference>
<organism evidence="2 3">
    <name type="scientific">Cyphomyrmex costatus</name>
    <dbReference type="NCBI Taxonomy" id="456900"/>
    <lineage>
        <taxon>Eukaryota</taxon>
        <taxon>Metazoa</taxon>
        <taxon>Ecdysozoa</taxon>
        <taxon>Arthropoda</taxon>
        <taxon>Hexapoda</taxon>
        <taxon>Insecta</taxon>
        <taxon>Pterygota</taxon>
        <taxon>Neoptera</taxon>
        <taxon>Endopterygota</taxon>
        <taxon>Hymenoptera</taxon>
        <taxon>Apocrita</taxon>
        <taxon>Aculeata</taxon>
        <taxon>Formicoidea</taxon>
        <taxon>Formicidae</taxon>
        <taxon>Myrmicinae</taxon>
        <taxon>Cyphomyrmex</taxon>
    </lineage>
</organism>
<sequence length="83" mass="9488">MAYKPTFLKGLHIRPYHTIIQDERKQRFLGVKLSRGAMSRCYSRKPLGYPPRSQNGAERNRGKGVRGREEGAVFPSSRESLPN</sequence>
<dbReference type="EMBL" id="KQ977349">
    <property type="protein sequence ID" value="KYN03360.1"/>
    <property type="molecule type" value="Genomic_DNA"/>
</dbReference>
<evidence type="ECO:0000256" key="1">
    <source>
        <dbReference type="SAM" id="MobiDB-lite"/>
    </source>
</evidence>
<dbReference type="AlphaFoldDB" id="A0A195CRU3"/>
<feature type="region of interest" description="Disordered" evidence="1">
    <location>
        <begin position="42"/>
        <end position="83"/>
    </location>
</feature>
<protein>
    <submittedName>
        <fullName evidence="2">Uncharacterized protein</fullName>
    </submittedName>
</protein>
<evidence type="ECO:0000313" key="3">
    <source>
        <dbReference type="Proteomes" id="UP000078542"/>
    </source>
</evidence>
<gene>
    <name evidence="2" type="ORF">ALC62_05752</name>
</gene>
<accession>A0A195CRU3</accession>
<keyword evidence="3" id="KW-1185">Reference proteome</keyword>
<proteinExistence type="predicted"/>
<evidence type="ECO:0000313" key="2">
    <source>
        <dbReference type="EMBL" id="KYN03360.1"/>
    </source>
</evidence>